<dbReference type="PANTHER" id="PTHR30087:SF0">
    <property type="entry name" value="INNER MEMBRANE PROTEIN"/>
    <property type="match status" value="1"/>
</dbReference>
<proteinExistence type="predicted"/>
<feature type="domain" description="DUF1722" evidence="1">
    <location>
        <begin position="191"/>
        <end position="307"/>
    </location>
</feature>
<keyword evidence="3" id="KW-1185">Reference proteome</keyword>
<dbReference type="OrthoDB" id="2675at2157"/>
<name>A0A7D5E8T3_9EURY</name>
<dbReference type="RefSeq" id="WP_176965487.1">
    <property type="nucleotide sequence ID" value="NZ_CP058215.1"/>
</dbReference>
<reference evidence="2 3" key="1">
    <citation type="submission" date="2020-06" db="EMBL/GenBank/DDBJ databases">
        <title>Methanolobus halotolerans sp. nov., isolated from a saline lake Tus in Siberia.</title>
        <authorList>
            <person name="Shen Y."/>
            <person name="Chen S.-C."/>
            <person name="Lai M.-C."/>
            <person name="Huang H.-H."/>
            <person name="Chiu H.-H."/>
            <person name="Tang S.-L."/>
            <person name="Rogozin D.Y."/>
            <person name="Degermendzhy A.G."/>
        </authorList>
    </citation>
    <scope>NUCLEOTIDE SEQUENCE [LARGE SCALE GENOMIC DNA]</scope>
    <source>
        <strain evidence="2 3">DSM 21339</strain>
    </source>
</reference>
<evidence type="ECO:0000259" key="1">
    <source>
        <dbReference type="Pfam" id="PF08349"/>
    </source>
</evidence>
<dbReference type="AlphaFoldDB" id="A0A7D5E8T3"/>
<dbReference type="Proteomes" id="UP000509594">
    <property type="component" value="Chromosome"/>
</dbReference>
<dbReference type="PANTHER" id="PTHR30087">
    <property type="entry name" value="INNER MEMBRANE PROTEIN"/>
    <property type="match status" value="1"/>
</dbReference>
<protein>
    <submittedName>
        <fullName evidence="2">DUF1722 domain-containing protein</fullName>
    </submittedName>
</protein>
<dbReference type="EMBL" id="CP058215">
    <property type="protein sequence ID" value="QLC50431.1"/>
    <property type="molecule type" value="Genomic_DNA"/>
</dbReference>
<evidence type="ECO:0000313" key="3">
    <source>
        <dbReference type="Proteomes" id="UP000509594"/>
    </source>
</evidence>
<accession>A0A7D5E8T3</accession>
<evidence type="ECO:0000313" key="2">
    <source>
        <dbReference type="EMBL" id="QLC50431.1"/>
    </source>
</evidence>
<dbReference type="InterPro" id="IPR007553">
    <property type="entry name" value="2-thiour_desulf"/>
</dbReference>
<organism evidence="2 3">
    <name type="scientific">Methanolobus zinderi</name>
    <dbReference type="NCBI Taxonomy" id="536044"/>
    <lineage>
        <taxon>Archaea</taxon>
        <taxon>Methanobacteriati</taxon>
        <taxon>Methanobacteriota</taxon>
        <taxon>Stenosarchaea group</taxon>
        <taxon>Methanomicrobia</taxon>
        <taxon>Methanosarcinales</taxon>
        <taxon>Methanosarcinaceae</taxon>
        <taxon>Methanolobus</taxon>
    </lineage>
</organism>
<dbReference type="KEGG" id="mzi:HWN40_09385"/>
<sequence>MSRFARPIVVVSKCLGFAPCRYDGQIISCDFIDRMKSFVDFIDVCPECEVGLGVPRDPIRIVLDGGKKLVQPATGQDLTQKMERFARSYLENLDDFDGFVLKSRSPSCGIGSTKIYPDAEGTVCLDKRGNGFFADAITDKYSHLPVMEDEQLDDILLRDHFLTTIFTLASFRKMSFSVSMRSLIEYHTCNKLLFMSCNKNILARMGNVVANREGLPAEEVFALYLDLLTELLSELHETGSTINAMMHAFGYLSRYLGAQDKFIFLQQLQQYREDVSVLFSLKEKLMSWALHFDVDYISNQTFFRPYPQELVLR</sequence>
<dbReference type="GeneID" id="55821886"/>
<dbReference type="Pfam" id="PF04463">
    <property type="entry name" value="2-thiour_desulf"/>
    <property type="match status" value="1"/>
</dbReference>
<dbReference type="Pfam" id="PF08349">
    <property type="entry name" value="DUF1722"/>
    <property type="match status" value="1"/>
</dbReference>
<dbReference type="InterPro" id="IPR013560">
    <property type="entry name" value="DUF1722"/>
</dbReference>
<gene>
    <name evidence="2" type="ORF">HWN40_09385</name>
</gene>